<dbReference type="PhylomeDB" id="B4PCT3"/>
<dbReference type="InterPro" id="IPR008984">
    <property type="entry name" value="SMAD_FHA_dom_sf"/>
</dbReference>
<feature type="region of interest" description="Disordered" evidence="1">
    <location>
        <begin position="509"/>
        <end position="545"/>
    </location>
</feature>
<dbReference type="InterPro" id="IPR000253">
    <property type="entry name" value="FHA_dom"/>
</dbReference>
<dbReference type="PROSITE" id="PS50006">
    <property type="entry name" value="FHA_DOMAIN"/>
    <property type="match status" value="1"/>
</dbReference>
<reference evidence="3 4" key="1">
    <citation type="journal article" date="2007" name="Nature">
        <title>Evolution of genes and genomes on the Drosophila phylogeny.</title>
        <authorList>
            <consortium name="Drosophila 12 Genomes Consortium"/>
            <person name="Clark A.G."/>
            <person name="Eisen M.B."/>
            <person name="Smith D.R."/>
            <person name="Bergman C.M."/>
            <person name="Oliver B."/>
            <person name="Markow T.A."/>
            <person name="Kaufman T.C."/>
            <person name="Kellis M."/>
            <person name="Gelbart W."/>
            <person name="Iyer V.N."/>
            <person name="Pollard D.A."/>
            <person name="Sackton T.B."/>
            <person name="Larracuente A.M."/>
            <person name="Singh N.D."/>
            <person name="Abad J.P."/>
            <person name="Abt D.N."/>
            <person name="Adryan B."/>
            <person name="Aguade M."/>
            <person name="Akashi H."/>
            <person name="Anderson W.W."/>
            <person name="Aquadro C.F."/>
            <person name="Ardell D.H."/>
            <person name="Arguello R."/>
            <person name="Artieri C.G."/>
            <person name="Barbash D.A."/>
            <person name="Barker D."/>
            <person name="Barsanti P."/>
            <person name="Batterham P."/>
            <person name="Batzoglou S."/>
            <person name="Begun D."/>
            <person name="Bhutkar A."/>
            <person name="Blanco E."/>
            <person name="Bosak S.A."/>
            <person name="Bradley R.K."/>
            <person name="Brand A.D."/>
            <person name="Brent M.R."/>
            <person name="Brooks A.N."/>
            <person name="Brown R.H."/>
            <person name="Butlin R.K."/>
            <person name="Caggese C."/>
            <person name="Calvi B.R."/>
            <person name="Bernardo de Carvalho A."/>
            <person name="Caspi A."/>
            <person name="Castrezana S."/>
            <person name="Celniker S.E."/>
            <person name="Chang J.L."/>
            <person name="Chapple C."/>
            <person name="Chatterji S."/>
            <person name="Chinwalla A."/>
            <person name="Civetta A."/>
            <person name="Clifton S.W."/>
            <person name="Comeron J.M."/>
            <person name="Costello J.C."/>
            <person name="Coyne J.A."/>
            <person name="Daub J."/>
            <person name="David R.G."/>
            <person name="Delcher A.L."/>
            <person name="Delehaunty K."/>
            <person name="Do C.B."/>
            <person name="Ebling H."/>
            <person name="Edwards K."/>
            <person name="Eickbush T."/>
            <person name="Evans J.D."/>
            <person name="Filipski A."/>
            <person name="Findeiss S."/>
            <person name="Freyhult E."/>
            <person name="Fulton L."/>
            <person name="Fulton R."/>
            <person name="Garcia A.C."/>
            <person name="Gardiner A."/>
            <person name="Garfield D.A."/>
            <person name="Garvin B.E."/>
            <person name="Gibson G."/>
            <person name="Gilbert D."/>
            <person name="Gnerre S."/>
            <person name="Godfrey J."/>
            <person name="Good R."/>
            <person name="Gotea V."/>
            <person name="Gravely B."/>
            <person name="Greenberg A.J."/>
            <person name="Griffiths-Jones S."/>
            <person name="Gross S."/>
            <person name="Guigo R."/>
            <person name="Gustafson E.A."/>
            <person name="Haerty W."/>
            <person name="Hahn M.W."/>
            <person name="Halligan D.L."/>
            <person name="Halpern A.L."/>
            <person name="Halter G.M."/>
            <person name="Han M.V."/>
            <person name="Heger A."/>
            <person name="Hillier L."/>
            <person name="Hinrichs A.S."/>
            <person name="Holmes I."/>
            <person name="Hoskins R.A."/>
            <person name="Hubisz M.J."/>
            <person name="Hultmark D."/>
            <person name="Huntley M.A."/>
            <person name="Jaffe D.B."/>
            <person name="Jagadeeshan S."/>
            <person name="Jeck W.R."/>
            <person name="Johnson J."/>
            <person name="Jones C.D."/>
            <person name="Jordan W.C."/>
            <person name="Karpen G.H."/>
            <person name="Kataoka E."/>
            <person name="Keightley P.D."/>
            <person name="Kheradpour P."/>
            <person name="Kirkness E.F."/>
            <person name="Koerich L.B."/>
            <person name="Kristiansen K."/>
            <person name="Kudrna D."/>
            <person name="Kulathinal R.J."/>
            <person name="Kumar S."/>
            <person name="Kwok R."/>
            <person name="Lander E."/>
            <person name="Langley C.H."/>
            <person name="Lapoint R."/>
            <person name="Lazzaro B.P."/>
            <person name="Lee S.J."/>
            <person name="Levesque L."/>
            <person name="Li R."/>
            <person name="Lin C.F."/>
            <person name="Lin M.F."/>
            <person name="Lindblad-Toh K."/>
            <person name="Llopart A."/>
            <person name="Long M."/>
            <person name="Low L."/>
            <person name="Lozovsky E."/>
            <person name="Lu J."/>
            <person name="Luo M."/>
            <person name="Machado C.A."/>
            <person name="Makalowski W."/>
            <person name="Marzo M."/>
            <person name="Matsuda M."/>
            <person name="Matzkin L."/>
            <person name="McAllister B."/>
            <person name="McBride C.S."/>
            <person name="McKernan B."/>
            <person name="McKernan K."/>
            <person name="Mendez-Lago M."/>
            <person name="Minx P."/>
            <person name="Mollenhauer M.U."/>
            <person name="Montooth K."/>
            <person name="Mount S.M."/>
            <person name="Mu X."/>
            <person name="Myers E."/>
            <person name="Negre B."/>
            <person name="Newfeld S."/>
            <person name="Nielsen R."/>
            <person name="Noor M.A."/>
            <person name="O'Grady P."/>
            <person name="Pachter L."/>
            <person name="Papaceit M."/>
            <person name="Parisi M.J."/>
            <person name="Parisi M."/>
            <person name="Parts L."/>
            <person name="Pedersen J.S."/>
            <person name="Pesole G."/>
            <person name="Phillippy A.M."/>
            <person name="Ponting C.P."/>
            <person name="Pop M."/>
            <person name="Porcelli D."/>
            <person name="Powell J.R."/>
            <person name="Prohaska S."/>
            <person name="Pruitt K."/>
            <person name="Puig M."/>
            <person name="Quesneville H."/>
            <person name="Ram K.R."/>
            <person name="Rand D."/>
            <person name="Rasmussen M.D."/>
            <person name="Reed L.K."/>
            <person name="Reenan R."/>
            <person name="Reily A."/>
            <person name="Remington K.A."/>
            <person name="Rieger T.T."/>
            <person name="Ritchie M.G."/>
            <person name="Robin C."/>
            <person name="Rogers Y.H."/>
            <person name="Rohde C."/>
            <person name="Rozas J."/>
            <person name="Rubenfield M.J."/>
            <person name="Ruiz A."/>
            <person name="Russo S."/>
            <person name="Salzberg S.L."/>
            <person name="Sanchez-Gracia A."/>
            <person name="Saranga D.J."/>
            <person name="Sato H."/>
            <person name="Schaeffer S.W."/>
            <person name="Schatz M.C."/>
            <person name="Schlenke T."/>
            <person name="Schwartz R."/>
            <person name="Segarra C."/>
            <person name="Singh R.S."/>
            <person name="Sirot L."/>
            <person name="Sirota M."/>
            <person name="Sisneros N.B."/>
            <person name="Smith C.D."/>
            <person name="Smith T.F."/>
            <person name="Spieth J."/>
            <person name="Stage D.E."/>
            <person name="Stark A."/>
            <person name="Stephan W."/>
            <person name="Strausberg R.L."/>
            <person name="Strempel S."/>
            <person name="Sturgill D."/>
            <person name="Sutton G."/>
            <person name="Sutton G.G."/>
            <person name="Tao W."/>
            <person name="Teichmann S."/>
            <person name="Tobari Y.N."/>
            <person name="Tomimura Y."/>
            <person name="Tsolas J.M."/>
            <person name="Valente V.L."/>
            <person name="Venter E."/>
            <person name="Venter J.C."/>
            <person name="Vicario S."/>
            <person name="Vieira F.G."/>
            <person name="Vilella A.J."/>
            <person name="Villasante A."/>
            <person name="Walenz B."/>
            <person name="Wang J."/>
            <person name="Wasserman M."/>
            <person name="Watts T."/>
            <person name="Wilson D."/>
            <person name="Wilson R.K."/>
            <person name="Wing R.A."/>
            <person name="Wolfner M.F."/>
            <person name="Wong A."/>
            <person name="Wong G.K."/>
            <person name="Wu C.I."/>
            <person name="Wu G."/>
            <person name="Yamamoto D."/>
            <person name="Yang H.P."/>
            <person name="Yang S.P."/>
            <person name="Yorke J.A."/>
            <person name="Yoshida K."/>
            <person name="Zdobnov E."/>
            <person name="Zhang P."/>
            <person name="Zhang Y."/>
            <person name="Zimin A.V."/>
            <person name="Baldwin J."/>
            <person name="Abdouelleil A."/>
            <person name="Abdulkadir J."/>
            <person name="Abebe A."/>
            <person name="Abera B."/>
            <person name="Abreu J."/>
            <person name="Acer S.C."/>
            <person name="Aftuck L."/>
            <person name="Alexander A."/>
            <person name="An P."/>
            <person name="Anderson E."/>
            <person name="Anderson S."/>
            <person name="Arachi H."/>
            <person name="Azer M."/>
            <person name="Bachantsang P."/>
            <person name="Barry A."/>
            <person name="Bayul T."/>
            <person name="Berlin A."/>
            <person name="Bessette D."/>
            <person name="Bloom T."/>
            <person name="Blye J."/>
            <person name="Boguslavskiy L."/>
            <person name="Bonnet C."/>
            <person name="Boukhgalter B."/>
            <person name="Bourzgui I."/>
            <person name="Brown A."/>
            <person name="Cahill P."/>
            <person name="Channer S."/>
            <person name="Cheshatsang Y."/>
            <person name="Chuda L."/>
            <person name="Citroen M."/>
            <person name="Collymore A."/>
            <person name="Cooke P."/>
            <person name="Costello M."/>
            <person name="D'Aco K."/>
            <person name="Daza R."/>
            <person name="De Haan G."/>
            <person name="DeGray S."/>
            <person name="DeMaso C."/>
            <person name="Dhargay N."/>
            <person name="Dooley K."/>
            <person name="Dooley E."/>
            <person name="Doricent M."/>
            <person name="Dorje P."/>
            <person name="Dorjee K."/>
            <person name="Dupes A."/>
            <person name="Elong R."/>
            <person name="Falk J."/>
            <person name="Farina A."/>
            <person name="Faro S."/>
            <person name="Ferguson D."/>
            <person name="Fisher S."/>
            <person name="Foley C.D."/>
            <person name="Franke A."/>
            <person name="Friedrich D."/>
            <person name="Gadbois L."/>
            <person name="Gearin G."/>
            <person name="Gearin C.R."/>
            <person name="Giannoukos G."/>
            <person name="Goode T."/>
            <person name="Graham J."/>
            <person name="Grandbois E."/>
            <person name="Grewal S."/>
            <person name="Gyaltsen K."/>
            <person name="Hafez N."/>
            <person name="Hagos B."/>
            <person name="Hall J."/>
            <person name="Henson C."/>
            <person name="Hollinger A."/>
            <person name="Honan T."/>
            <person name="Huard M.D."/>
            <person name="Hughes L."/>
            <person name="Hurhula B."/>
            <person name="Husby M.E."/>
            <person name="Kamat A."/>
            <person name="Kanga B."/>
            <person name="Kashin S."/>
            <person name="Khazanovich D."/>
            <person name="Kisner P."/>
            <person name="Lance K."/>
            <person name="Lara M."/>
            <person name="Lee W."/>
            <person name="Lennon N."/>
            <person name="Letendre F."/>
            <person name="LeVine R."/>
            <person name="Lipovsky A."/>
            <person name="Liu X."/>
            <person name="Liu J."/>
            <person name="Liu S."/>
            <person name="Lokyitsang T."/>
            <person name="Lokyitsang Y."/>
            <person name="Lubonja R."/>
            <person name="Lui A."/>
            <person name="MacDonald P."/>
            <person name="Magnisalis V."/>
            <person name="Maru K."/>
            <person name="Matthews C."/>
            <person name="McCusker W."/>
            <person name="McDonough S."/>
            <person name="Mehta T."/>
            <person name="Meldrim J."/>
            <person name="Meneus L."/>
            <person name="Mihai O."/>
            <person name="Mihalev A."/>
            <person name="Mihova T."/>
            <person name="Mittelman R."/>
            <person name="Mlenga V."/>
            <person name="Montmayeur A."/>
            <person name="Mulrain L."/>
            <person name="Navidi A."/>
            <person name="Naylor J."/>
            <person name="Negash T."/>
            <person name="Nguyen T."/>
            <person name="Nguyen N."/>
            <person name="Nicol R."/>
            <person name="Norbu C."/>
            <person name="Norbu N."/>
            <person name="Novod N."/>
            <person name="O'Neill B."/>
            <person name="Osman S."/>
            <person name="Markiewicz E."/>
            <person name="Oyono O.L."/>
            <person name="Patti C."/>
            <person name="Phunkhang P."/>
            <person name="Pierre F."/>
            <person name="Priest M."/>
            <person name="Raghuraman S."/>
            <person name="Rege F."/>
            <person name="Reyes R."/>
            <person name="Rise C."/>
            <person name="Rogov P."/>
            <person name="Ross K."/>
            <person name="Ryan E."/>
            <person name="Settipalli S."/>
            <person name="Shea T."/>
            <person name="Sherpa N."/>
            <person name="Shi L."/>
            <person name="Shih D."/>
            <person name="Sparrow T."/>
            <person name="Spaulding J."/>
            <person name="Stalker J."/>
            <person name="Stange-Thomann N."/>
            <person name="Stavropoulos S."/>
            <person name="Stone C."/>
            <person name="Strader C."/>
            <person name="Tesfaye S."/>
            <person name="Thomson T."/>
            <person name="Thoulutsang Y."/>
            <person name="Thoulutsang D."/>
            <person name="Topham K."/>
            <person name="Topping I."/>
            <person name="Tsamla T."/>
            <person name="Vassiliev H."/>
            <person name="Vo A."/>
            <person name="Wangchuk T."/>
            <person name="Wangdi T."/>
            <person name="Weiand M."/>
            <person name="Wilkinson J."/>
            <person name="Wilson A."/>
            <person name="Yadav S."/>
            <person name="Young G."/>
            <person name="Yu Q."/>
            <person name="Zembek L."/>
            <person name="Zhong D."/>
            <person name="Zimmer A."/>
            <person name="Zwirko Z."/>
            <person name="Jaffe D.B."/>
            <person name="Alvarez P."/>
            <person name="Brockman W."/>
            <person name="Butler J."/>
            <person name="Chin C."/>
            <person name="Gnerre S."/>
            <person name="Grabherr M."/>
            <person name="Kleber M."/>
            <person name="Mauceli E."/>
            <person name="MacCallum I."/>
        </authorList>
    </citation>
    <scope>NUCLEOTIDE SEQUENCE [LARGE SCALE GENOMIC DNA]</scope>
    <source>
        <strain evidence="4">Tai18E2 / Tucson 14021-0261.01</strain>
    </source>
</reference>
<feature type="domain" description="FHA" evidence="2">
    <location>
        <begin position="23"/>
        <end position="74"/>
    </location>
</feature>
<feature type="compositionally biased region" description="Basic and acidic residues" evidence="1">
    <location>
        <begin position="851"/>
        <end position="863"/>
    </location>
</feature>
<dbReference type="Proteomes" id="UP000002282">
    <property type="component" value="Chromosome 3L"/>
</dbReference>
<proteinExistence type="predicted"/>
<feature type="compositionally biased region" description="Basic and acidic residues" evidence="1">
    <location>
        <begin position="757"/>
        <end position="769"/>
    </location>
</feature>
<dbReference type="Pfam" id="PF13087">
    <property type="entry name" value="AAA_12"/>
    <property type="match status" value="1"/>
</dbReference>
<dbReference type="SUPFAM" id="SSF49879">
    <property type="entry name" value="SMAD/FHA domain"/>
    <property type="match status" value="1"/>
</dbReference>
<reference evidence="3 4" key="2">
    <citation type="journal article" date="2007" name="PLoS Biol.">
        <title>Principles of genome evolution in the Drosophila melanogaster species group.</title>
        <authorList>
            <person name="Ranz J.M."/>
            <person name="Maurin D."/>
            <person name="Chan Y.S."/>
            <person name="von Grotthuss M."/>
            <person name="Hillier L.W."/>
            <person name="Roote J."/>
            <person name="Ashburner M."/>
            <person name="Bergman C.M."/>
        </authorList>
    </citation>
    <scope>NUCLEOTIDE SEQUENCE [LARGE SCALE GENOMIC DNA]</scope>
    <source>
        <strain evidence="4">Tai18E2 / Tucson 14021-0261.01</strain>
    </source>
</reference>
<dbReference type="GO" id="GO:0004386">
    <property type="term" value="F:helicase activity"/>
    <property type="evidence" value="ECO:0007669"/>
    <property type="project" value="InterPro"/>
</dbReference>
<dbReference type="InterPro" id="IPR041677">
    <property type="entry name" value="DNA2/NAM7_AAA_11"/>
</dbReference>
<dbReference type="InterPro" id="IPR045055">
    <property type="entry name" value="DNA2/NAM7-like"/>
</dbReference>
<dbReference type="GO" id="GO:0016604">
    <property type="term" value="C:nuclear body"/>
    <property type="evidence" value="ECO:0007669"/>
    <property type="project" value="TreeGrafter"/>
</dbReference>
<feature type="region of interest" description="Disordered" evidence="1">
    <location>
        <begin position="695"/>
        <end position="871"/>
    </location>
</feature>
<dbReference type="GO" id="GO:0006369">
    <property type="term" value="P:termination of RNA polymerase II transcription"/>
    <property type="evidence" value="ECO:0007669"/>
    <property type="project" value="TreeGrafter"/>
</dbReference>
<gene>
    <name evidence="3" type="primary">Dyak\GE20371</name>
    <name evidence="3" type="synonym">dyak_GLEANR_4213</name>
    <name evidence="3" type="synonym">GE20371</name>
    <name evidence="3" type="ORF">Dyak_GE20371</name>
</gene>
<dbReference type="CDD" id="cd00060">
    <property type="entry name" value="FHA"/>
    <property type="match status" value="1"/>
</dbReference>
<feature type="region of interest" description="Disordered" evidence="1">
    <location>
        <begin position="396"/>
        <end position="424"/>
    </location>
</feature>
<dbReference type="InterPro" id="IPR027417">
    <property type="entry name" value="P-loop_NTPase"/>
</dbReference>
<dbReference type="eggNOG" id="KOG1801">
    <property type="taxonomic scope" value="Eukaryota"/>
</dbReference>
<dbReference type="SMART" id="SM00240">
    <property type="entry name" value="FHA"/>
    <property type="match status" value="1"/>
</dbReference>
<dbReference type="InterPro" id="IPR047187">
    <property type="entry name" value="SF1_C_Upf1"/>
</dbReference>
<dbReference type="EMBL" id="CM000159">
    <property type="protein sequence ID" value="EDW93837.1"/>
    <property type="molecule type" value="Genomic_DNA"/>
</dbReference>
<dbReference type="FunFam" id="3.40.50.300:FF:001576">
    <property type="entry name" value="tRNA-splicing endonuclease, putative"/>
    <property type="match status" value="1"/>
</dbReference>
<feature type="compositionally biased region" description="Polar residues" evidence="1">
    <location>
        <begin position="716"/>
        <end position="729"/>
    </location>
</feature>
<name>B4PCT3_DROYA</name>
<dbReference type="PANTHER" id="PTHR10887:SF495">
    <property type="entry name" value="HELICASE SENATAXIN ISOFORM X1-RELATED"/>
    <property type="match status" value="1"/>
</dbReference>
<feature type="compositionally biased region" description="Basic and acidic residues" evidence="1">
    <location>
        <begin position="787"/>
        <end position="811"/>
    </location>
</feature>
<evidence type="ECO:0000259" key="2">
    <source>
        <dbReference type="PROSITE" id="PS50006"/>
    </source>
</evidence>
<feature type="region of interest" description="Disordered" evidence="1">
    <location>
        <begin position="623"/>
        <end position="643"/>
    </location>
</feature>
<sequence length="1699" mass="192552">MSSVWYLEHVTTGARLILHNGTNLVGRHSRCRIILGGQYQFVSREHANIIVSEKGVEVQSLHPLNGLFINGGKLGDKINRLAVAEGSTISLGVTGISLNEITGIHAIFTLKKKEPVVEEIVLSSDDDDTTPLPPVRSPSGNQPTEFNLKQQLPNFAIEKDTGKEEAEELPSSTSLHLPKLTEVKQEIVKHTSEEIQNIFGDPNQAILDSVLELNPYLYNKLSNKAASNVITHKKIHDGDCIELDTDADKRSISEPQENIDPAQSDMQAVKGNPPPAQEVDDEEEYDESFAMSQAVLREMKAEMAVSDGEEDFFLQTNDLGNLAEGSPSKQAYDDIVYISDSDDEELYDKVADWSKLLSQKVVPDVIEMSQTYPVEDEEEDADSELDIGAKHPKMAMRISSSSDDDTANEGIAPQTEQKGCHSKTRSLNDHVVGQADSTTPDPPAVRKLSVLLKNDKTTGSISSAADVEKQDNANDTVNNNIEVKLNSNLKSCLKIPTMISVDNKEKLAETKKGSIRQRRQTVSSRNELPDISAPKMETKKSSTRKRIVSFTSRDELATTSKDFKDALNNKVEPPKKQLRSRSKSCYMDRPAELDEMPLKKNIEGVDNNLEELIVTLEAPEKLTTPTKTKSERKTTQTRGRRKTIHSREEIIAEAEENKPILPTKQTIEEIRIPTKSPLKRSPRLLNRSKSCYTDRPVITESDDPTKKGIKGISPTKGDTTGKVQNSNETRLTRGPSVIEAPSLPKNRGKLRGVSAEGKSKDKVIDRQRFIDYQAEMNAKWKQKPKDKKKEDEKVKECRREALKKLNDKPKESNNSTSTNKRKHSTSVPTVQNTNRGGFLTKGVEGPAPKVSKTDNAKPPEKKPVPKPPPITETFSQQLQAADKAVNYPQPHCSRPVERKAAERARNQRTCNKVTFAEMELYHQKAEDSKKMKMKLRKVHFNDDVKVHYIERVKGASSQVQGRKECMKLFLSSYRDRREWIRKKNKPVNDIRQHSRSILKWANQWLKHGTVDGVAEQDVLMPIPPEFDSFKNYREIFVPLMKLELLSTIERDYKINNQNSFLVSLKNVYLQDGCYRLVTRVNSKPIGKFVLYTLYSRGLLEETFANLLELKCVSGNVFDLTFEILKQDISEEMMKSVKQLTARPVVDSLRVELGALSAVHQLPSSPLCRRILKPTQAVNEVSLPKQPFTFKGCHKMNEHQENIVLRIYQRIIDDLQPSLTLIQGPPGTGKSKVISELCLQTLYGNAAKTLDRKILICAHSNTAVDHIVGLLGRVLRVMSRDRFQLLRFGMHEKMSPYSRPFSLEAHFKKAKDQKLQRLSPENTEILKKQHNDLKAEIQQLKQKANLTSTYLLQQLQQKERQLQLITDQLNPPLTQREEFEISQICVARANIICTTLSSCVKLANYVDFFDICIVDEATQCTEPWTLLPMRFGLTHMVLVGDTQQLPAVVLSKKAIDFGLSNSMFDRIQRSLQTQLDKPGSNQLMHTKLFKLSMQYRMHPEICRWPNQYFYEDQLINAECTARFASPLIPYCVINLKYTQDNSGAQNKSISNDEEARFVAKLLTEMDKHMPSQQFSYGLISPYQNQCYALSQVIPSHMNLTPQTVDSYQGLEKDVIIISNARTRGCGFLTNYQRLNVALTRPRRCLVICGNFDDLKSVEMWRNLLDDARSRKVYFDMEREDVDDLQRSLMKKMMVKTIHLI</sequence>
<protein>
    <recommendedName>
        <fullName evidence="2">FHA domain-containing protein</fullName>
    </recommendedName>
</protein>
<evidence type="ECO:0000313" key="3">
    <source>
        <dbReference type="EMBL" id="EDW93837.1"/>
    </source>
</evidence>
<dbReference type="GO" id="GO:0001147">
    <property type="term" value="F:transcription termination site sequence-specific DNA binding"/>
    <property type="evidence" value="ECO:0007669"/>
    <property type="project" value="TreeGrafter"/>
</dbReference>
<dbReference type="PANTHER" id="PTHR10887">
    <property type="entry name" value="DNA2/NAM7 HELICASE FAMILY"/>
    <property type="match status" value="1"/>
</dbReference>
<dbReference type="SUPFAM" id="SSF52540">
    <property type="entry name" value="P-loop containing nucleoside triphosphate hydrolases"/>
    <property type="match status" value="1"/>
</dbReference>
<dbReference type="CDD" id="cd18808">
    <property type="entry name" value="SF1_C_Upf1"/>
    <property type="match status" value="1"/>
</dbReference>
<organism evidence="3 4">
    <name type="scientific">Drosophila yakuba</name>
    <name type="common">Fruit fly</name>
    <dbReference type="NCBI Taxonomy" id="7245"/>
    <lineage>
        <taxon>Eukaryota</taxon>
        <taxon>Metazoa</taxon>
        <taxon>Ecdysozoa</taxon>
        <taxon>Arthropoda</taxon>
        <taxon>Hexapoda</taxon>
        <taxon>Insecta</taxon>
        <taxon>Pterygota</taxon>
        <taxon>Neoptera</taxon>
        <taxon>Endopterygota</taxon>
        <taxon>Diptera</taxon>
        <taxon>Brachycera</taxon>
        <taxon>Muscomorpha</taxon>
        <taxon>Ephydroidea</taxon>
        <taxon>Drosophilidae</taxon>
        <taxon>Drosophila</taxon>
        <taxon>Sophophora</taxon>
    </lineage>
</organism>
<dbReference type="InterPro" id="IPR041679">
    <property type="entry name" value="DNA2/NAM7-like_C"/>
</dbReference>
<accession>B4PCT3</accession>
<feature type="region of interest" description="Disordered" evidence="1">
    <location>
        <begin position="257"/>
        <end position="283"/>
    </location>
</feature>
<dbReference type="KEGG" id="dya:Dyak_GE20371"/>
<evidence type="ECO:0000313" key="4">
    <source>
        <dbReference type="Proteomes" id="UP000002282"/>
    </source>
</evidence>
<dbReference type="OrthoDB" id="2285229at2759"/>
<evidence type="ECO:0000256" key="1">
    <source>
        <dbReference type="SAM" id="MobiDB-lite"/>
    </source>
</evidence>
<dbReference type="Gene3D" id="2.60.200.20">
    <property type="match status" value="1"/>
</dbReference>
<feature type="region of interest" description="Disordered" evidence="1">
    <location>
        <begin position="122"/>
        <end position="146"/>
    </location>
</feature>
<feature type="compositionally biased region" description="Polar residues" evidence="1">
    <location>
        <begin position="825"/>
        <end position="835"/>
    </location>
</feature>
<dbReference type="Pfam" id="PF13086">
    <property type="entry name" value="AAA_11"/>
    <property type="match status" value="1"/>
</dbReference>
<dbReference type="OMA" id="NRSKSCY"/>
<dbReference type="HOGENOM" id="CLU_003650_0_0_1"/>
<dbReference type="Pfam" id="PF00498">
    <property type="entry name" value="FHA"/>
    <property type="match status" value="1"/>
</dbReference>
<dbReference type="Gene3D" id="3.40.50.300">
    <property type="entry name" value="P-loop containing nucleotide triphosphate hydrolases"/>
    <property type="match status" value="2"/>
</dbReference>
<keyword evidence="4" id="KW-1185">Reference proteome</keyword>